<dbReference type="CDD" id="cd01838">
    <property type="entry name" value="Isoamyl_acetate_hydrolase_like"/>
    <property type="match status" value="1"/>
</dbReference>
<reference evidence="3" key="2">
    <citation type="submission" date="2025-08" db="UniProtKB">
        <authorList>
            <consortium name="RefSeq"/>
        </authorList>
    </citation>
    <scope>IDENTIFICATION</scope>
    <source>
        <tissue evidence="3">Leaf</tissue>
    </source>
</reference>
<comment type="similarity">
    <text evidence="1">Belongs to the 'GDSL' lipolytic enzyme family.</text>
</comment>
<evidence type="ECO:0000313" key="3">
    <source>
        <dbReference type="RefSeq" id="XP_019097737.1"/>
    </source>
</evidence>
<dbReference type="Proteomes" id="UP000694864">
    <property type="component" value="Chromosome 20"/>
</dbReference>
<dbReference type="RefSeq" id="XP_019097737.1">
    <property type="nucleotide sequence ID" value="XM_019242192.1"/>
</dbReference>
<dbReference type="PANTHER" id="PTHR14209:SF19">
    <property type="entry name" value="ISOAMYL ACETATE-HYDROLYZING ESTERASE 1 HOMOLOG"/>
    <property type="match status" value="1"/>
</dbReference>
<evidence type="ECO:0000256" key="1">
    <source>
        <dbReference type="ARBA" id="ARBA00008668"/>
    </source>
</evidence>
<gene>
    <name evidence="3" type="primary">LOC104771835</name>
</gene>
<proteinExistence type="inferred from homology"/>
<name>A0ABM1RFE9_CAMSA</name>
<dbReference type="InterPro" id="IPR045136">
    <property type="entry name" value="Iah1-like"/>
</dbReference>
<keyword evidence="2" id="KW-1185">Reference proteome</keyword>
<accession>A0ABM1RFE9</accession>
<dbReference type="Pfam" id="PF00657">
    <property type="entry name" value="Lipase_GDSL"/>
    <property type="match status" value="1"/>
</dbReference>
<dbReference type="SUPFAM" id="SSF52266">
    <property type="entry name" value="SGNH hydrolase"/>
    <property type="match status" value="1"/>
</dbReference>
<evidence type="ECO:0000313" key="2">
    <source>
        <dbReference type="Proteomes" id="UP000694864"/>
    </source>
</evidence>
<sequence length="271" mass="30598">MISLSLIISAKSLELHLNTFFSRNTQIREEMMRQKIFLFGDSITEGSFSDGGWGASLADLLSRKADIVLRGYSGYNTRWALKVVERVFPAAKEDGGESPAAVTVFFGANDACLPERCSGFQHVPLHEYKHNLRSIVSFLKNRWPQTAIILISPPPIHEESRLRYPYIENTTGLPERTNEVAGLYAKACVEVAKECHILVIDLWSKMQQIPNWQTECLWDGLHLSRIGNKVLFEEVANKLNEESIGAEELAVDLPLIEDVDPKDPLKAFHKF</sequence>
<dbReference type="InterPro" id="IPR001087">
    <property type="entry name" value="GDSL"/>
</dbReference>
<protein>
    <submittedName>
        <fullName evidence="3">GDSL esterase/lipase At5g45920-like</fullName>
    </submittedName>
</protein>
<dbReference type="PANTHER" id="PTHR14209">
    <property type="entry name" value="ISOAMYL ACETATE-HYDROLYZING ESTERASE 1"/>
    <property type="match status" value="1"/>
</dbReference>
<reference evidence="2" key="1">
    <citation type="journal article" date="2014" name="Nat. Commun.">
        <title>The emerging biofuel crop Camelina sativa retains a highly undifferentiated hexaploid genome structure.</title>
        <authorList>
            <person name="Kagale S."/>
            <person name="Koh C."/>
            <person name="Nixon J."/>
            <person name="Bollina V."/>
            <person name="Clarke W.E."/>
            <person name="Tuteja R."/>
            <person name="Spillane C."/>
            <person name="Robinson S.J."/>
            <person name="Links M.G."/>
            <person name="Clarke C."/>
            <person name="Higgins E.E."/>
            <person name="Huebert T."/>
            <person name="Sharpe A.G."/>
            <person name="Parkin I.A."/>
        </authorList>
    </citation>
    <scope>NUCLEOTIDE SEQUENCE [LARGE SCALE GENOMIC DNA]</scope>
    <source>
        <strain evidence="2">cv. DH55</strain>
    </source>
</reference>
<dbReference type="GeneID" id="104771835"/>
<organism evidence="2 3">
    <name type="scientific">Camelina sativa</name>
    <name type="common">False flax</name>
    <name type="synonym">Myagrum sativum</name>
    <dbReference type="NCBI Taxonomy" id="90675"/>
    <lineage>
        <taxon>Eukaryota</taxon>
        <taxon>Viridiplantae</taxon>
        <taxon>Streptophyta</taxon>
        <taxon>Embryophyta</taxon>
        <taxon>Tracheophyta</taxon>
        <taxon>Spermatophyta</taxon>
        <taxon>Magnoliopsida</taxon>
        <taxon>eudicotyledons</taxon>
        <taxon>Gunneridae</taxon>
        <taxon>Pentapetalae</taxon>
        <taxon>rosids</taxon>
        <taxon>malvids</taxon>
        <taxon>Brassicales</taxon>
        <taxon>Brassicaceae</taxon>
        <taxon>Camelineae</taxon>
        <taxon>Camelina</taxon>
    </lineage>
</organism>
<dbReference type="InterPro" id="IPR036514">
    <property type="entry name" value="SGNH_hydro_sf"/>
</dbReference>
<dbReference type="Gene3D" id="3.40.50.1110">
    <property type="entry name" value="SGNH hydrolase"/>
    <property type="match status" value="1"/>
</dbReference>